<evidence type="ECO:0000256" key="1">
    <source>
        <dbReference type="ARBA" id="ARBA00022475"/>
    </source>
</evidence>
<evidence type="ECO:0000256" key="5">
    <source>
        <dbReference type="SAM" id="Phobius"/>
    </source>
</evidence>
<accession>A0A916Y5H6</accession>
<protein>
    <recommendedName>
        <fullName evidence="6">Lipopolysaccharide assembly protein A domain-containing protein</fullName>
    </recommendedName>
</protein>
<dbReference type="GO" id="GO:0005886">
    <property type="term" value="C:plasma membrane"/>
    <property type="evidence" value="ECO:0007669"/>
    <property type="project" value="InterPro"/>
</dbReference>
<dbReference type="Pfam" id="PF06305">
    <property type="entry name" value="LapA_dom"/>
    <property type="match status" value="1"/>
</dbReference>
<dbReference type="AlphaFoldDB" id="A0A916Y5H6"/>
<evidence type="ECO:0000256" key="4">
    <source>
        <dbReference type="ARBA" id="ARBA00023136"/>
    </source>
</evidence>
<dbReference type="EMBL" id="BMIO01000001">
    <property type="protein sequence ID" value="GGD31485.1"/>
    <property type="molecule type" value="Genomic_DNA"/>
</dbReference>
<keyword evidence="8" id="KW-1185">Reference proteome</keyword>
<dbReference type="Proteomes" id="UP000598997">
    <property type="component" value="Unassembled WGS sequence"/>
</dbReference>
<organism evidence="7 8">
    <name type="scientific">Croceicoccus pelagius</name>
    <dbReference type="NCBI Taxonomy" id="1703341"/>
    <lineage>
        <taxon>Bacteria</taxon>
        <taxon>Pseudomonadati</taxon>
        <taxon>Pseudomonadota</taxon>
        <taxon>Alphaproteobacteria</taxon>
        <taxon>Sphingomonadales</taxon>
        <taxon>Erythrobacteraceae</taxon>
        <taxon>Croceicoccus</taxon>
    </lineage>
</organism>
<feature type="transmembrane region" description="Helical" evidence="5">
    <location>
        <begin position="39"/>
        <end position="59"/>
    </location>
</feature>
<feature type="transmembrane region" description="Helical" evidence="5">
    <location>
        <begin position="7"/>
        <end position="27"/>
    </location>
</feature>
<reference evidence="7 8" key="1">
    <citation type="journal article" date="2014" name="Int. J. Syst. Evol. Microbiol.">
        <title>Complete genome sequence of Corynebacterium casei LMG S-19264T (=DSM 44701T), isolated from a smear-ripened cheese.</title>
        <authorList>
            <consortium name="US DOE Joint Genome Institute (JGI-PGF)"/>
            <person name="Walter F."/>
            <person name="Albersmeier A."/>
            <person name="Kalinowski J."/>
            <person name="Ruckert C."/>
        </authorList>
    </citation>
    <scope>NUCLEOTIDE SEQUENCE [LARGE SCALE GENOMIC DNA]</scope>
    <source>
        <strain evidence="7 8">CGMCC 1.15358</strain>
    </source>
</reference>
<keyword evidence="1" id="KW-1003">Cell membrane</keyword>
<name>A0A916Y5H6_9SPHN</name>
<evidence type="ECO:0000313" key="7">
    <source>
        <dbReference type="EMBL" id="GGD31485.1"/>
    </source>
</evidence>
<evidence type="ECO:0000313" key="8">
    <source>
        <dbReference type="Proteomes" id="UP000598997"/>
    </source>
</evidence>
<sequence>MQVLKTIVWAVIVAGLAVFAYANWFRIDVMIWSDVVLNTPLPMIILSSFLLGFAPMWLFHRAARWRLKRRIGALESSQRSLIAAREQELEEDRSRFVPEEERPTLP</sequence>
<gene>
    <name evidence="7" type="ORF">GCM10010989_01960</name>
</gene>
<evidence type="ECO:0000256" key="3">
    <source>
        <dbReference type="ARBA" id="ARBA00022989"/>
    </source>
</evidence>
<feature type="domain" description="Lipopolysaccharide assembly protein A" evidence="6">
    <location>
        <begin position="32"/>
        <end position="77"/>
    </location>
</feature>
<comment type="caution">
    <text evidence="7">The sequence shown here is derived from an EMBL/GenBank/DDBJ whole genome shotgun (WGS) entry which is preliminary data.</text>
</comment>
<proteinExistence type="predicted"/>
<keyword evidence="2 5" id="KW-0812">Transmembrane</keyword>
<evidence type="ECO:0000256" key="2">
    <source>
        <dbReference type="ARBA" id="ARBA00022692"/>
    </source>
</evidence>
<evidence type="ECO:0000259" key="6">
    <source>
        <dbReference type="Pfam" id="PF06305"/>
    </source>
</evidence>
<keyword evidence="4 5" id="KW-0472">Membrane</keyword>
<keyword evidence="3 5" id="KW-1133">Transmembrane helix</keyword>
<dbReference type="InterPro" id="IPR010445">
    <property type="entry name" value="LapA_dom"/>
</dbReference>